<gene>
    <name evidence="1" type="ORF">B0H15DRAFT_886490</name>
</gene>
<sequence>MRCICSTTASNAVHILARRGTVLSLGGRAAHRPPRSMAQLVYPTSMRVSATSAALSYSHTAATKPVSLGEAVDAVEESTLLPTLLVKPSKVAFAAAQAIRMCVGNSGIADGFFVFNSIRYAAYRAKPSAIPFKMPGIIQSKVEFEAAAMQFGPDVSQRLPAHALLHGLLRKGLAEPAFELAKLMMAEGLVIRSATLEAVIKSLTFSTTLPPPNYARLPFSSPSPTIPLKLASDVLWLRPSIMADQGTRFALQLLFLARRHRQRRTDTMFKLIMAASLLQGELIIFSLLFGWTCRDWQTAYALENNLAAISDDDELLSTNQVMAARHRWAYLRSEAIVPDRAAMENALSMIATILTRRGDCPEAPHDRLVALQALCNLAGLLERRQIPFPQIASLLRTMYKCPRVEDEVWIVGDGGCPERIKAYEYLHRILADLIPTLPTEHPRLRRPSVLPHAITKNRIYGMLPPLGLAEYNALLHYALRHRLSPALAETVLSHMMKQRWIPIAPDIVTANILIRSGTVLRRYDIVAKVLDSMDPVTLPPIPPNPYVNADPQSGAIIHSGPVAPVRTLPEIVRDRTRWGLKLGRIGEEQVQIPDLPSQADAYTLTSYISYLTATGQPQAVKDLLFEIIPELDTRRDHSHLETKEQRRLARTARLAALRRAIALGPVFFSAMLNALVKSGQPALADRIWQLAKKAERCSWLRVHVPDCKPWIFGPQVYTIMMDCYGTLAGRQENWVLNLNPLRPVSWHDSRQSVWAAFNYKCQALPSPPYPPRVLFLLRRYMRWGAIDVFRRFIDLKHQYDQTPQLRSWLAEEDLPQPDARFFNAALRALRSHTPPMPKRWYTRQLRYAKYTLDRYGVAPQDPGWNRALHEVVEYMLSKGYSIPLGLQSLFVGRLEDVHFSPVHRLDRGPYEYLKDEHRSFQRYRLPTPKERGLPVSRAYSQFLQVRAQRRATRREKRRERMVHQS</sequence>
<keyword evidence="2" id="KW-1185">Reference proteome</keyword>
<proteinExistence type="predicted"/>
<evidence type="ECO:0000313" key="1">
    <source>
        <dbReference type="EMBL" id="KAJ7087292.1"/>
    </source>
</evidence>
<dbReference type="EMBL" id="JARJCN010000029">
    <property type="protein sequence ID" value="KAJ7087292.1"/>
    <property type="molecule type" value="Genomic_DNA"/>
</dbReference>
<evidence type="ECO:0000313" key="2">
    <source>
        <dbReference type="Proteomes" id="UP001222325"/>
    </source>
</evidence>
<organism evidence="1 2">
    <name type="scientific">Mycena belliarum</name>
    <dbReference type="NCBI Taxonomy" id="1033014"/>
    <lineage>
        <taxon>Eukaryota</taxon>
        <taxon>Fungi</taxon>
        <taxon>Dikarya</taxon>
        <taxon>Basidiomycota</taxon>
        <taxon>Agaricomycotina</taxon>
        <taxon>Agaricomycetes</taxon>
        <taxon>Agaricomycetidae</taxon>
        <taxon>Agaricales</taxon>
        <taxon>Marasmiineae</taxon>
        <taxon>Mycenaceae</taxon>
        <taxon>Mycena</taxon>
    </lineage>
</organism>
<comment type="caution">
    <text evidence="1">The sequence shown here is derived from an EMBL/GenBank/DDBJ whole genome shotgun (WGS) entry which is preliminary data.</text>
</comment>
<dbReference type="Gene3D" id="1.25.40.10">
    <property type="entry name" value="Tetratricopeptide repeat domain"/>
    <property type="match status" value="1"/>
</dbReference>
<accession>A0AAD6U517</accession>
<reference evidence="1" key="1">
    <citation type="submission" date="2023-03" db="EMBL/GenBank/DDBJ databases">
        <title>Massive genome expansion in bonnet fungi (Mycena s.s.) driven by repeated elements and novel gene families across ecological guilds.</title>
        <authorList>
            <consortium name="Lawrence Berkeley National Laboratory"/>
            <person name="Harder C.B."/>
            <person name="Miyauchi S."/>
            <person name="Viragh M."/>
            <person name="Kuo A."/>
            <person name="Thoen E."/>
            <person name="Andreopoulos B."/>
            <person name="Lu D."/>
            <person name="Skrede I."/>
            <person name="Drula E."/>
            <person name="Henrissat B."/>
            <person name="Morin E."/>
            <person name="Kohler A."/>
            <person name="Barry K."/>
            <person name="LaButti K."/>
            <person name="Morin E."/>
            <person name="Salamov A."/>
            <person name="Lipzen A."/>
            <person name="Mereny Z."/>
            <person name="Hegedus B."/>
            <person name="Baldrian P."/>
            <person name="Stursova M."/>
            <person name="Weitz H."/>
            <person name="Taylor A."/>
            <person name="Grigoriev I.V."/>
            <person name="Nagy L.G."/>
            <person name="Martin F."/>
            <person name="Kauserud H."/>
        </authorList>
    </citation>
    <scope>NUCLEOTIDE SEQUENCE</scope>
    <source>
        <strain evidence="1">CBHHK173m</strain>
    </source>
</reference>
<protein>
    <submittedName>
        <fullName evidence="1">Uncharacterized protein</fullName>
    </submittedName>
</protein>
<name>A0AAD6U517_9AGAR</name>
<dbReference type="AlphaFoldDB" id="A0AAD6U517"/>
<dbReference type="Proteomes" id="UP001222325">
    <property type="component" value="Unassembled WGS sequence"/>
</dbReference>
<dbReference type="InterPro" id="IPR011990">
    <property type="entry name" value="TPR-like_helical_dom_sf"/>
</dbReference>